<sequence length="262" mass="29810">MVKTCCVWMCTNRGWNNNPNTLQFKYALRSCMLKNGIKPSKAANCQEQADELPFEPPEHNIIQCTDTSPNPSSTEEVSQFIKLIRDTGSFHNDVLFYIAGYMCRKLMSVLKCTICLSAVTVLASTCDLRDNKAARLTVRKDRGGLLASNDVFLIVKTADNVLRHFILTTPLASLRKKVILKVQIETCKSLAGSVFKELEQHFADTHDPTKDDHRVQMIKTVCQHFTVLVMRHNANIMTQRFARQNKGSLRHKLTKQILFLHQ</sequence>
<evidence type="ECO:0000313" key="1">
    <source>
        <dbReference type="EMBL" id="RUS69312.1"/>
    </source>
</evidence>
<gene>
    <name evidence="1" type="ORF">EGW08_022929</name>
</gene>
<protein>
    <submittedName>
        <fullName evidence="1">Uncharacterized protein</fullName>
    </submittedName>
</protein>
<keyword evidence="2" id="KW-1185">Reference proteome</keyword>
<proteinExistence type="predicted"/>
<reference evidence="1 2" key="1">
    <citation type="submission" date="2019-01" db="EMBL/GenBank/DDBJ databases">
        <title>A draft genome assembly of the solar-powered sea slug Elysia chlorotica.</title>
        <authorList>
            <person name="Cai H."/>
            <person name="Li Q."/>
            <person name="Fang X."/>
            <person name="Li J."/>
            <person name="Curtis N.E."/>
            <person name="Altenburger A."/>
            <person name="Shibata T."/>
            <person name="Feng M."/>
            <person name="Maeda T."/>
            <person name="Schwartz J.A."/>
            <person name="Shigenobu S."/>
            <person name="Lundholm N."/>
            <person name="Nishiyama T."/>
            <person name="Yang H."/>
            <person name="Hasebe M."/>
            <person name="Li S."/>
            <person name="Pierce S.K."/>
            <person name="Wang J."/>
        </authorList>
    </citation>
    <scope>NUCLEOTIDE SEQUENCE [LARGE SCALE GENOMIC DNA]</scope>
    <source>
        <strain evidence="1">EC2010</strain>
        <tissue evidence="1">Whole organism of an adult</tissue>
    </source>
</reference>
<dbReference type="OrthoDB" id="7312725at2759"/>
<dbReference type="STRING" id="188477.A0A433SJR4"/>
<accession>A0A433SJR4</accession>
<organism evidence="1 2">
    <name type="scientific">Elysia chlorotica</name>
    <name type="common">Eastern emerald elysia</name>
    <name type="synonym">Sea slug</name>
    <dbReference type="NCBI Taxonomy" id="188477"/>
    <lineage>
        <taxon>Eukaryota</taxon>
        <taxon>Metazoa</taxon>
        <taxon>Spiralia</taxon>
        <taxon>Lophotrochozoa</taxon>
        <taxon>Mollusca</taxon>
        <taxon>Gastropoda</taxon>
        <taxon>Heterobranchia</taxon>
        <taxon>Euthyneura</taxon>
        <taxon>Panpulmonata</taxon>
        <taxon>Sacoglossa</taxon>
        <taxon>Placobranchoidea</taxon>
        <taxon>Plakobranchidae</taxon>
        <taxon>Elysia</taxon>
    </lineage>
</organism>
<comment type="caution">
    <text evidence="1">The sequence shown here is derived from an EMBL/GenBank/DDBJ whole genome shotgun (WGS) entry which is preliminary data.</text>
</comment>
<dbReference type="Proteomes" id="UP000271974">
    <property type="component" value="Unassembled WGS sequence"/>
</dbReference>
<dbReference type="PANTHER" id="PTHR47577">
    <property type="entry name" value="THAP DOMAIN-CONTAINING PROTEIN 6"/>
    <property type="match status" value="1"/>
</dbReference>
<name>A0A433SJR4_ELYCH</name>
<dbReference type="EMBL" id="RQTK01001735">
    <property type="protein sequence ID" value="RUS69312.1"/>
    <property type="molecule type" value="Genomic_DNA"/>
</dbReference>
<evidence type="ECO:0000313" key="2">
    <source>
        <dbReference type="Proteomes" id="UP000271974"/>
    </source>
</evidence>
<dbReference type="AlphaFoldDB" id="A0A433SJR4"/>
<dbReference type="PANTHER" id="PTHR47577:SF2">
    <property type="entry name" value="THAP DOMAIN CONTAINING 9"/>
    <property type="match status" value="1"/>
</dbReference>